<comment type="caution">
    <text evidence="9">The sequence shown here is derived from an EMBL/GenBank/DDBJ whole genome shotgun (WGS) entry which is preliminary data.</text>
</comment>
<dbReference type="InterPro" id="IPR036365">
    <property type="entry name" value="PGBD-like_sf"/>
</dbReference>
<dbReference type="Gene3D" id="1.10.101.10">
    <property type="entry name" value="PGBD-like superfamily/PGBD"/>
    <property type="match status" value="1"/>
</dbReference>
<dbReference type="RefSeq" id="WP_271889014.1">
    <property type="nucleotide sequence ID" value="NZ_JAQBIE010000011.1"/>
</dbReference>
<evidence type="ECO:0000256" key="7">
    <source>
        <dbReference type="PROSITE-ProRule" id="PRU01373"/>
    </source>
</evidence>
<dbReference type="Pfam" id="PF03734">
    <property type="entry name" value="YkuD"/>
    <property type="match status" value="1"/>
</dbReference>
<dbReference type="Gene3D" id="2.40.440.10">
    <property type="entry name" value="L,D-transpeptidase catalytic domain-like"/>
    <property type="match status" value="1"/>
</dbReference>
<gene>
    <name evidence="9" type="ORF">PAF17_10340</name>
</gene>
<dbReference type="InterPro" id="IPR036366">
    <property type="entry name" value="PGBDSf"/>
</dbReference>
<dbReference type="InterPro" id="IPR005490">
    <property type="entry name" value="LD_TPept_cat_dom"/>
</dbReference>
<proteinExistence type="inferred from homology"/>
<name>A0ABT4ZEU9_9RHOB</name>
<feature type="active site" description="Nucleophile" evidence="7">
    <location>
        <position position="446"/>
    </location>
</feature>
<dbReference type="PROSITE" id="PS52029">
    <property type="entry name" value="LD_TPASE"/>
    <property type="match status" value="1"/>
</dbReference>
<accession>A0ABT4ZEU9</accession>
<evidence type="ECO:0000256" key="4">
    <source>
        <dbReference type="ARBA" id="ARBA00022960"/>
    </source>
</evidence>
<dbReference type="PANTHER" id="PTHR41533">
    <property type="entry name" value="L,D-TRANSPEPTIDASE HI_1667-RELATED"/>
    <property type="match status" value="1"/>
</dbReference>
<dbReference type="SUPFAM" id="SSF141523">
    <property type="entry name" value="L,D-transpeptidase catalytic domain-like"/>
    <property type="match status" value="1"/>
</dbReference>
<sequence length="535" mass="58423">MSLFALLGLAGSAVGQGAVQVSAGSGALLSPRLNFSAAEMELAQAVAGQPYLAEFYGGNGLKPVFQGAEGRALREALRRVAVDAPQHGLPRSRYRPTALKTTENGLRAELLFAGMLARYLSDMTGGALDPQSVSDQNHRQVRRPAIGPLMAAFVDAAYPVAFLRQQAPAHPAYTALQDALAGPRKLTVPTHLPPAPEAVWRVGMRGKGVLPLRDRLASIGFGAEVADPMLYDAALSIAVSRYQGAVGLSADGIAGPNTIRYLNGDIDATTDWRSRKIVAALERMRWLGGEDLEARHVWVNIPEYSARIVDGGAEVFNTRVVVGKAEARLQTPEFSDSMEYVVVNPRWNVPRSITVREYLPRLKANRHALSHLDVVDGRGGVVARGSIDFGRYTAASFPYRMRQKPGPSNALGLVKFIFPNRWNIYLHDTPSKHLFGNRTRAYSHGCVRVGDPFDLARALLSRQSSDPAALFQRALDSDRERWLKLTPEVPVHLVYFTAYPDKSGRIRYFEDVYGRDDAILRGLDAIALDSAGESE</sequence>
<evidence type="ECO:0000259" key="8">
    <source>
        <dbReference type="PROSITE" id="PS52029"/>
    </source>
</evidence>
<feature type="domain" description="L,D-TPase catalytic" evidence="8">
    <location>
        <begin position="295"/>
        <end position="471"/>
    </location>
</feature>
<dbReference type="SUPFAM" id="SSF47090">
    <property type="entry name" value="PGBD-like"/>
    <property type="match status" value="1"/>
</dbReference>
<evidence type="ECO:0000256" key="6">
    <source>
        <dbReference type="ARBA" id="ARBA00023316"/>
    </source>
</evidence>
<dbReference type="EMBL" id="JAQBIE010000011">
    <property type="protein sequence ID" value="MDB6177899.1"/>
    <property type="molecule type" value="Genomic_DNA"/>
</dbReference>
<feature type="active site" description="Proton donor/acceptor" evidence="7">
    <location>
        <position position="427"/>
    </location>
</feature>
<comment type="pathway">
    <text evidence="1 7">Cell wall biogenesis; peptidoglycan biosynthesis.</text>
</comment>
<dbReference type="PANTHER" id="PTHR41533:SF2">
    <property type="entry name" value="BLR7131 PROTEIN"/>
    <property type="match status" value="1"/>
</dbReference>
<keyword evidence="6 7" id="KW-0961">Cell wall biogenesis/degradation</keyword>
<evidence type="ECO:0000256" key="1">
    <source>
        <dbReference type="ARBA" id="ARBA00004752"/>
    </source>
</evidence>
<dbReference type="CDD" id="cd16913">
    <property type="entry name" value="YkuD_like"/>
    <property type="match status" value="1"/>
</dbReference>
<dbReference type="InterPro" id="IPR002477">
    <property type="entry name" value="Peptidoglycan-bd-like"/>
</dbReference>
<dbReference type="Proteomes" id="UP001165641">
    <property type="component" value="Unassembled WGS sequence"/>
</dbReference>
<dbReference type="Pfam" id="PF20142">
    <property type="entry name" value="Scaffold"/>
    <property type="match status" value="1"/>
</dbReference>
<dbReference type="InterPro" id="IPR052905">
    <property type="entry name" value="LD-transpeptidase_YkuD-like"/>
</dbReference>
<keyword evidence="4 7" id="KW-0133">Cell shape</keyword>
<protein>
    <submittedName>
        <fullName evidence="9">L,D-transpeptidase family protein</fullName>
    </submittedName>
</protein>
<organism evidence="9 10">
    <name type="scientific">Paracoccus onchidii</name>
    <dbReference type="NCBI Taxonomy" id="3017813"/>
    <lineage>
        <taxon>Bacteria</taxon>
        <taxon>Pseudomonadati</taxon>
        <taxon>Pseudomonadota</taxon>
        <taxon>Alphaproteobacteria</taxon>
        <taxon>Rhodobacterales</taxon>
        <taxon>Paracoccaceae</taxon>
        <taxon>Paracoccus</taxon>
    </lineage>
</organism>
<reference evidence="9" key="1">
    <citation type="submission" date="2022-12" db="EMBL/GenBank/DDBJ databases">
        <title>Paracoccus onchidii sp. nov., isolated from a marine invertebrate from the South China Sea.</title>
        <authorList>
            <person name="Xu S."/>
            <person name="Liu Z."/>
            <person name="Xu Y."/>
        </authorList>
    </citation>
    <scope>NUCLEOTIDE SEQUENCE</scope>
    <source>
        <strain evidence="9">Z330</strain>
    </source>
</reference>
<evidence type="ECO:0000313" key="9">
    <source>
        <dbReference type="EMBL" id="MDB6177899.1"/>
    </source>
</evidence>
<dbReference type="InterPro" id="IPR045380">
    <property type="entry name" value="LD_TPept_scaffold_dom"/>
</dbReference>
<evidence type="ECO:0000313" key="10">
    <source>
        <dbReference type="Proteomes" id="UP001165641"/>
    </source>
</evidence>
<keyword evidence="3" id="KW-0808">Transferase</keyword>
<evidence type="ECO:0000256" key="2">
    <source>
        <dbReference type="ARBA" id="ARBA00005992"/>
    </source>
</evidence>
<evidence type="ECO:0000256" key="3">
    <source>
        <dbReference type="ARBA" id="ARBA00022679"/>
    </source>
</evidence>
<keyword evidence="10" id="KW-1185">Reference proteome</keyword>
<dbReference type="InterPro" id="IPR038063">
    <property type="entry name" value="Transpep_catalytic_dom"/>
</dbReference>
<evidence type="ECO:0000256" key="5">
    <source>
        <dbReference type="ARBA" id="ARBA00022984"/>
    </source>
</evidence>
<keyword evidence="5 7" id="KW-0573">Peptidoglycan synthesis</keyword>
<dbReference type="Pfam" id="PF01471">
    <property type="entry name" value="PG_binding_1"/>
    <property type="match status" value="1"/>
</dbReference>
<comment type="similarity">
    <text evidence="2">Belongs to the YkuD family.</text>
</comment>